<dbReference type="Proteomes" id="UP000516260">
    <property type="component" value="Chromosome 5"/>
</dbReference>
<evidence type="ECO:0008006" key="9">
    <source>
        <dbReference type="Google" id="ProtNLM"/>
    </source>
</evidence>
<dbReference type="PANTHER" id="PTHR12745:SF11">
    <property type="entry name" value="SUPPRESSOR OF TUMORIGENICITY 7 PROTEIN-LIKE"/>
    <property type="match status" value="1"/>
</dbReference>
<dbReference type="PANTHER" id="PTHR12745">
    <property type="entry name" value="SUPPRESSION OF TUMORIGENICITY 7"/>
    <property type="match status" value="1"/>
</dbReference>
<dbReference type="CDD" id="cd11557">
    <property type="entry name" value="ST7"/>
    <property type="match status" value="1"/>
</dbReference>
<dbReference type="InterPro" id="IPR007311">
    <property type="entry name" value="ST7"/>
</dbReference>
<gene>
    <name evidence="7" type="ORF">fugu_004937</name>
</gene>
<evidence type="ECO:0000256" key="5">
    <source>
        <dbReference type="ARBA" id="ARBA00023136"/>
    </source>
</evidence>
<reference evidence="7 8" key="1">
    <citation type="submission" date="2019-04" db="EMBL/GenBank/DDBJ databases">
        <title>The sequence and de novo assembly of Takifugu bimaculatus genome using PacBio and Hi-C technologies.</title>
        <authorList>
            <person name="Xu P."/>
            <person name="Liu B."/>
            <person name="Zhou Z."/>
        </authorList>
    </citation>
    <scope>NUCLEOTIDE SEQUENCE [LARGE SCALE GENOMIC DNA]</scope>
    <source>
        <strain evidence="7">TB-2018</strain>
        <tissue evidence="7">Muscle</tissue>
    </source>
</reference>
<evidence type="ECO:0000256" key="6">
    <source>
        <dbReference type="SAM" id="Phobius"/>
    </source>
</evidence>
<comment type="similarity">
    <text evidence="2">Belongs to the ST7 family.</text>
</comment>
<feature type="transmembrane region" description="Helical" evidence="6">
    <location>
        <begin position="485"/>
        <end position="505"/>
    </location>
</feature>
<dbReference type="AlphaFoldDB" id="A0A4Z2B8M4"/>
<evidence type="ECO:0000256" key="1">
    <source>
        <dbReference type="ARBA" id="ARBA00004141"/>
    </source>
</evidence>
<feature type="transmembrane region" description="Helical" evidence="6">
    <location>
        <begin position="26"/>
        <end position="45"/>
    </location>
</feature>
<comment type="caution">
    <text evidence="7">The sequence shown here is derived from an EMBL/GenBank/DDBJ whole genome shotgun (WGS) entry which is preliminary data.</text>
</comment>
<keyword evidence="3 6" id="KW-0812">Transmembrane</keyword>
<organism evidence="7 8">
    <name type="scientific">Takifugu bimaculatus</name>
    <dbReference type="NCBI Taxonomy" id="433685"/>
    <lineage>
        <taxon>Eukaryota</taxon>
        <taxon>Metazoa</taxon>
        <taxon>Chordata</taxon>
        <taxon>Craniata</taxon>
        <taxon>Vertebrata</taxon>
        <taxon>Euteleostomi</taxon>
        <taxon>Actinopterygii</taxon>
        <taxon>Neopterygii</taxon>
        <taxon>Teleostei</taxon>
        <taxon>Neoteleostei</taxon>
        <taxon>Acanthomorphata</taxon>
        <taxon>Eupercaria</taxon>
        <taxon>Tetraodontiformes</taxon>
        <taxon>Tetradontoidea</taxon>
        <taxon>Tetraodontidae</taxon>
        <taxon>Takifugu</taxon>
    </lineage>
</organism>
<name>A0A4Z2B8M4_9TELE</name>
<dbReference type="EMBL" id="SWLE01000018">
    <property type="protein sequence ID" value="TNM88683.1"/>
    <property type="molecule type" value="Genomic_DNA"/>
</dbReference>
<dbReference type="SUPFAM" id="SSF48452">
    <property type="entry name" value="TPR-like"/>
    <property type="match status" value="1"/>
</dbReference>
<evidence type="ECO:0000313" key="8">
    <source>
        <dbReference type="Proteomes" id="UP000516260"/>
    </source>
</evidence>
<keyword evidence="8" id="KW-1185">Reference proteome</keyword>
<dbReference type="Gene3D" id="1.25.40.10">
    <property type="entry name" value="Tetratricopeptide repeat domain"/>
    <property type="match status" value="1"/>
</dbReference>
<comment type="subcellular location">
    <subcellularLocation>
        <location evidence="1">Membrane</location>
        <topology evidence="1">Multi-pass membrane protein</topology>
    </subcellularLocation>
</comment>
<dbReference type="Pfam" id="PF04184">
    <property type="entry name" value="ST7"/>
    <property type="match status" value="3"/>
</dbReference>
<evidence type="ECO:0000256" key="3">
    <source>
        <dbReference type="ARBA" id="ARBA00022692"/>
    </source>
</evidence>
<evidence type="ECO:0000313" key="7">
    <source>
        <dbReference type="EMBL" id="TNM88683.1"/>
    </source>
</evidence>
<protein>
    <recommendedName>
        <fullName evidence="9">Suppressor of tumorigenicity 7 protein-like</fullName>
    </recommendedName>
</protein>
<sequence>MENTAGSNPQSNGFTEKLKSWLSWSWTYVCFIWFGMVLIMIYVLWSPLKLQETLASEMLPLSLFPWQIFEWWYFRKYGTSFIEQVSVSHLRPLLGGVESSSATGLFTSINGETEPRPSVSGKHAVHVVIKTIVVDGALTLCYVVILIECKVWRNPLNLFRGAEYNRYTWVTGKEPLTYYDMNLSAQDHQTFFTGDTPQLRPEDAVMQKAWRERNPQARIRAAYQALEMNQDCAAAYVLLAEEEATTITEAERLFRKALSIAGKDINLLVYIKRRLAMCARKLGRVKEAVKMMRDLMKEFPLLGMLNIHENLLEALLELQAYADVQAVLAKYDDISLPKSATICYTSALLKARAVSDKFSPEAASRRGLSSAEMNAVEAIHRAVEFNPHVPKYLLEMKSLILPPEHILKRGDSEAVAYAFFHLQHWKRAEGALNLLHCTWEGTFRLIPYPLEKGHLFYPYPGCTETADRELLPSFHEVSVYPKKELPFFILFTAGLCSFTAMLAMLTHQFPELMGVFAKAVSTSTTGSYSLPLLY</sequence>
<proteinExistence type="inferred from homology"/>
<evidence type="ECO:0000256" key="2">
    <source>
        <dbReference type="ARBA" id="ARBA00009751"/>
    </source>
</evidence>
<accession>A0A4Z2B8M4</accession>
<keyword evidence="4 6" id="KW-1133">Transmembrane helix</keyword>
<keyword evidence="5 6" id="KW-0472">Membrane</keyword>
<evidence type="ECO:0000256" key="4">
    <source>
        <dbReference type="ARBA" id="ARBA00022989"/>
    </source>
</evidence>
<dbReference type="GO" id="GO:0016020">
    <property type="term" value="C:membrane"/>
    <property type="evidence" value="ECO:0007669"/>
    <property type="project" value="UniProtKB-SubCell"/>
</dbReference>
<dbReference type="InterPro" id="IPR011990">
    <property type="entry name" value="TPR-like_helical_dom_sf"/>
</dbReference>